<evidence type="ECO:0000313" key="2">
    <source>
        <dbReference type="EMBL" id="RMB98407.1"/>
    </source>
</evidence>
<evidence type="ECO:0000256" key="1">
    <source>
        <dbReference type="SAM" id="MobiDB-lite"/>
    </source>
</evidence>
<dbReference type="Proteomes" id="UP000269221">
    <property type="component" value="Unassembled WGS sequence"/>
</dbReference>
<sequence>MTSAGLGKPKITSAGLGKPKITSAGLGKPKITSAGLGKPKITSAGLGKPKMTSAGLGKPKITSAGLGKPRITSAGLGKPKMSQTSTSAGLGKPKMTSAGLGAGHSSSGGAKAAQEALGFQHLNSLAESILEKKLKPEPGDSRITSVLENFGRAFRAGLLMARLPEPVQLGFGYDSAAGTIHTDYEQNSSVTIPDLRQKPCIPQISPHSILKTRFFQTLGQAIKKLKTDQSSDGIIRD</sequence>
<protein>
    <submittedName>
        <fullName evidence="2">Uncharacterized protein</fullName>
    </submittedName>
</protein>
<name>A0A3M0JB53_HIRRU</name>
<reference evidence="2 3" key="1">
    <citation type="submission" date="2018-07" db="EMBL/GenBank/DDBJ databases">
        <title>A high quality draft genome assembly of the barn swallow (H. rustica rustica).</title>
        <authorList>
            <person name="Formenti G."/>
            <person name="Chiara M."/>
            <person name="Poveda L."/>
            <person name="Francoijs K.-J."/>
            <person name="Bonisoli-Alquati A."/>
            <person name="Canova L."/>
            <person name="Gianfranceschi L."/>
            <person name="Horner D.S."/>
            <person name="Saino N."/>
        </authorList>
    </citation>
    <scope>NUCLEOTIDE SEQUENCE [LARGE SCALE GENOMIC DNA]</scope>
    <source>
        <strain evidence="2">Chelidonia</strain>
        <tissue evidence="2">Blood</tissue>
    </source>
</reference>
<gene>
    <name evidence="2" type="ORF">DUI87_25313</name>
</gene>
<feature type="compositionally biased region" description="Low complexity" evidence="1">
    <location>
        <begin position="97"/>
        <end position="112"/>
    </location>
</feature>
<dbReference type="AlphaFoldDB" id="A0A3M0JB53"/>
<dbReference type="STRING" id="333673.A0A3M0JB53"/>
<keyword evidence="3" id="KW-1185">Reference proteome</keyword>
<evidence type="ECO:0000313" key="3">
    <source>
        <dbReference type="Proteomes" id="UP000269221"/>
    </source>
</evidence>
<comment type="caution">
    <text evidence="2">The sequence shown here is derived from an EMBL/GenBank/DDBJ whole genome shotgun (WGS) entry which is preliminary data.</text>
</comment>
<feature type="region of interest" description="Disordered" evidence="1">
    <location>
        <begin position="1"/>
        <end position="112"/>
    </location>
</feature>
<organism evidence="2 3">
    <name type="scientific">Hirundo rustica rustica</name>
    <dbReference type="NCBI Taxonomy" id="333673"/>
    <lineage>
        <taxon>Eukaryota</taxon>
        <taxon>Metazoa</taxon>
        <taxon>Chordata</taxon>
        <taxon>Craniata</taxon>
        <taxon>Vertebrata</taxon>
        <taxon>Euteleostomi</taxon>
        <taxon>Archelosauria</taxon>
        <taxon>Archosauria</taxon>
        <taxon>Dinosauria</taxon>
        <taxon>Saurischia</taxon>
        <taxon>Theropoda</taxon>
        <taxon>Coelurosauria</taxon>
        <taxon>Aves</taxon>
        <taxon>Neognathae</taxon>
        <taxon>Neoaves</taxon>
        <taxon>Telluraves</taxon>
        <taxon>Australaves</taxon>
        <taxon>Passeriformes</taxon>
        <taxon>Sylvioidea</taxon>
        <taxon>Hirundinidae</taxon>
        <taxon>Hirundo</taxon>
    </lineage>
</organism>
<accession>A0A3M0JB53</accession>
<proteinExistence type="predicted"/>
<dbReference type="EMBL" id="QRBI01000153">
    <property type="protein sequence ID" value="RMB98407.1"/>
    <property type="molecule type" value="Genomic_DNA"/>
</dbReference>